<reference evidence="1 2" key="1">
    <citation type="submission" date="2016-02" db="EMBL/GenBank/DDBJ databases">
        <title>Comparative analysis of three nematocidal Bacillus thuringiensis strains.</title>
        <authorList>
            <person name="Hollensteiner J."/>
            <person name="Kloesener M."/>
            <person name="Bunk B."/>
            <person name="Sproeer C."/>
            <person name="Rosenstiel P."/>
            <person name="Schulte-Iserlohe R."/>
            <person name="Schulenburg H."/>
            <person name="Liesegang H."/>
        </authorList>
    </citation>
    <scope>NUCLEOTIDE SEQUENCE [LARGE SCALE GENOMIC DNA]</scope>
    <source>
        <strain evidence="1 2">Bt18247</strain>
    </source>
</reference>
<dbReference type="EMBL" id="CP015250">
    <property type="protein sequence ID" value="AOM09555.1"/>
    <property type="molecule type" value="Genomic_DNA"/>
</dbReference>
<protein>
    <submittedName>
        <fullName evidence="1">Uncharacterized protein</fullName>
    </submittedName>
</protein>
<dbReference type="AlphaFoldDB" id="A0A9W3SQ08"/>
<evidence type="ECO:0000313" key="2">
    <source>
        <dbReference type="Proteomes" id="UP000192743"/>
    </source>
</evidence>
<evidence type="ECO:0000313" key="1">
    <source>
        <dbReference type="EMBL" id="AOM09555.1"/>
    </source>
</evidence>
<name>A0A9W3SQ08_BACTU</name>
<sequence>MVSPLSGSNNEIELVKIETEELSLTIKGNPYHEKYESLKEYHAMNADEMMYFHVDGKTESISVFDAGLQRLDEWKEHPPIFFENRSY</sequence>
<gene>
    <name evidence="1" type="ORF">BTI247_11450</name>
</gene>
<dbReference type="Proteomes" id="UP000192743">
    <property type="component" value="Chromosome"/>
</dbReference>
<proteinExistence type="predicted"/>
<organism evidence="1 2">
    <name type="scientific">Bacillus thuringiensis Bt18247</name>
    <dbReference type="NCBI Taxonomy" id="1423143"/>
    <lineage>
        <taxon>Bacteria</taxon>
        <taxon>Bacillati</taxon>
        <taxon>Bacillota</taxon>
        <taxon>Bacilli</taxon>
        <taxon>Bacillales</taxon>
        <taxon>Bacillaceae</taxon>
        <taxon>Bacillus</taxon>
        <taxon>Bacillus cereus group</taxon>
    </lineage>
</organism>
<accession>A0A9W3SQ08</accession>